<evidence type="ECO:0000313" key="1">
    <source>
        <dbReference type="EMBL" id="GEN75982.1"/>
    </source>
</evidence>
<dbReference type="RefSeq" id="WP_146940915.1">
    <property type="nucleotide sequence ID" value="NZ_BJYJ01000006.1"/>
</dbReference>
<dbReference type="Proteomes" id="UP000321863">
    <property type="component" value="Unassembled WGS sequence"/>
</dbReference>
<accession>A0A511YLA5</accession>
<protein>
    <recommendedName>
        <fullName evidence="3">Peptidase S74 domain-containing protein</fullName>
    </recommendedName>
</protein>
<sequence>MSKKTVPQLKEYFKAAKRPTEGQFGDLLDSYVHYTKNLNNDFTDLNFSFPNNESNKAIDVLFGNNFINGFITLEIVGSYAYQNSVGIIKKQFQIGANPDNGVWYGTTSRIVEAEGSILDNIYIGDFEWDPVINQYKITIFHTVSSGNPYNVKVSQQSVGELVIDKVSLSGFYNRPISGQGRHFVNYNQNVGIGTKVPEARLHVNSAFSTPNQYGSLMLGDATNPNLRMGSNAQYSWIQSHSGAPLQVNPIGNNTVFNRDGGNVGIGTDNPQSQLHLQFLNSEPKSIQFVQFTNYVDKMNAAIRYTWYNEYCDVGIVRGGSTDISAYAIKFNGNEKARFAANGNAAFQGKVEAKDFVVSASPTADFVFAQDYNLRGINDLEKFISEKQHLPEIPSAKEMTENGVTVGEFQIKLLQKIEELTLYAIAQHKELEQLKSKINNTNA</sequence>
<organism evidence="1 2">
    <name type="scientific">Chryseobacterium hagamense</name>
    <dbReference type="NCBI Taxonomy" id="395935"/>
    <lineage>
        <taxon>Bacteria</taxon>
        <taxon>Pseudomonadati</taxon>
        <taxon>Bacteroidota</taxon>
        <taxon>Flavobacteriia</taxon>
        <taxon>Flavobacteriales</taxon>
        <taxon>Weeksellaceae</taxon>
        <taxon>Chryseobacterium group</taxon>
        <taxon>Chryseobacterium</taxon>
    </lineage>
</organism>
<dbReference type="EMBL" id="BJYJ01000006">
    <property type="protein sequence ID" value="GEN75982.1"/>
    <property type="molecule type" value="Genomic_DNA"/>
</dbReference>
<evidence type="ECO:0000313" key="2">
    <source>
        <dbReference type="Proteomes" id="UP000321863"/>
    </source>
</evidence>
<dbReference type="OrthoDB" id="658938at2"/>
<evidence type="ECO:0008006" key="3">
    <source>
        <dbReference type="Google" id="ProtNLM"/>
    </source>
</evidence>
<gene>
    <name evidence="1" type="ORF">CHA01nite_17220</name>
</gene>
<comment type="caution">
    <text evidence="1">The sequence shown here is derived from an EMBL/GenBank/DDBJ whole genome shotgun (WGS) entry which is preliminary data.</text>
</comment>
<name>A0A511YLA5_9FLAO</name>
<dbReference type="AlphaFoldDB" id="A0A511YLA5"/>
<keyword evidence="2" id="KW-1185">Reference proteome</keyword>
<reference evidence="1 2" key="1">
    <citation type="submission" date="2019-07" db="EMBL/GenBank/DDBJ databases">
        <title>Whole genome shotgun sequence of Chryseobacterium hagamense NBRC 105253.</title>
        <authorList>
            <person name="Hosoyama A."/>
            <person name="Uohara A."/>
            <person name="Ohji S."/>
            <person name="Ichikawa N."/>
        </authorList>
    </citation>
    <scope>NUCLEOTIDE SEQUENCE [LARGE SCALE GENOMIC DNA]</scope>
    <source>
        <strain evidence="1 2">NBRC 105253</strain>
    </source>
</reference>
<proteinExistence type="predicted"/>